<dbReference type="Ensembl" id="ENSSVLT00005028235.1">
    <property type="protein sequence ID" value="ENSSVLP00005025394.1"/>
    <property type="gene ID" value="ENSSVLG00005020137.1"/>
</dbReference>
<protein>
    <submittedName>
        <fullName evidence="2">Uncharacterized protein</fullName>
    </submittedName>
</protein>
<dbReference type="AlphaFoldDB" id="A0A8D2JQ06"/>
<reference evidence="2" key="2">
    <citation type="submission" date="2025-09" db="UniProtKB">
        <authorList>
            <consortium name="Ensembl"/>
        </authorList>
    </citation>
    <scope>IDENTIFICATION</scope>
</reference>
<dbReference type="GeneTree" id="ENSGT00940000172034"/>
<evidence type="ECO:0000256" key="1">
    <source>
        <dbReference type="SAM" id="MobiDB-lite"/>
    </source>
</evidence>
<evidence type="ECO:0000313" key="3">
    <source>
        <dbReference type="Proteomes" id="UP000694564"/>
    </source>
</evidence>
<reference evidence="2" key="1">
    <citation type="submission" date="2025-08" db="UniProtKB">
        <authorList>
            <consortium name="Ensembl"/>
        </authorList>
    </citation>
    <scope>IDENTIFICATION</scope>
</reference>
<proteinExistence type="predicted"/>
<name>A0A8D2JQ06_SCIVU</name>
<organism evidence="2 3">
    <name type="scientific">Sciurus vulgaris</name>
    <name type="common">Eurasian red squirrel</name>
    <dbReference type="NCBI Taxonomy" id="55149"/>
    <lineage>
        <taxon>Eukaryota</taxon>
        <taxon>Metazoa</taxon>
        <taxon>Chordata</taxon>
        <taxon>Craniata</taxon>
        <taxon>Vertebrata</taxon>
        <taxon>Euteleostomi</taxon>
        <taxon>Mammalia</taxon>
        <taxon>Eutheria</taxon>
        <taxon>Euarchontoglires</taxon>
        <taxon>Glires</taxon>
        <taxon>Rodentia</taxon>
        <taxon>Sciuromorpha</taxon>
        <taxon>Sciuridae</taxon>
        <taxon>Sciurinae</taxon>
        <taxon>Sciurini</taxon>
        <taxon>Sciurus</taxon>
    </lineage>
</organism>
<keyword evidence="3" id="KW-1185">Reference proteome</keyword>
<dbReference type="Proteomes" id="UP000694564">
    <property type="component" value="Chromosome 12"/>
</dbReference>
<accession>A0A8D2JQ06</accession>
<feature type="region of interest" description="Disordered" evidence="1">
    <location>
        <begin position="1"/>
        <end position="62"/>
    </location>
</feature>
<sequence length="210" mass="22359">MPNGVVHTRPGQVLPTAASSRGRIPAESLAGAQDRPARRNAAGGGTSRAACPPRTPRGGGALARGKCCGAGGRPQPLRFVALSVAGYSPTFNRPLDTLRLRRKRSRSQEAAASRSPEMWSRRLAALAAVLPLRSLLAAGGRVGGPTAAGRNPFARLDKRLRVAMDTRDGLPRGQQAAPDTNQENDLPWEETSSERTSVTELPQVILFKYH</sequence>
<feature type="region of interest" description="Disordered" evidence="1">
    <location>
        <begin position="168"/>
        <end position="197"/>
    </location>
</feature>
<evidence type="ECO:0000313" key="2">
    <source>
        <dbReference type="Ensembl" id="ENSSVLP00005025394.1"/>
    </source>
</evidence>